<evidence type="ECO:0000256" key="1">
    <source>
        <dbReference type="ARBA" id="ARBA00022676"/>
    </source>
</evidence>
<evidence type="ECO:0000313" key="4">
    <source>
        <dbReference type="EMBL" id="KAK3096151.1"/>
    </source>
</evidence>
<dbReference type="EC" id="2.4.1.-" evidence="3"/>
<dbReference type="GO" id="GO:0008107">
    <property type="term" value="F:galactoside 2-alpha-L-fucosyltransferase activity"/>
    <property type="evidence" value="ECO:0007669"/>
    <property type="project" value="InterPro"/>
</dbReference>
<reference evidence="4" key="1">
    <citation type="submission" date="2019-08" db="EMBL/GenBank/DDBJ databases">
        <title>The improved chromosome-level genome for the pearl oyster Pinctada fucata martensii using PacBio sequencing and Hi-C.</title>
        <authorList>
            <person name="Zheng Z."/>
        </authorList>
    </citation>
    <scope>NUCLEOTIDE SEQUENCE</scope>
    <source>
        <strain evidence="4">ZZ-2019</strain>
        <tissue evidence="4">Adductor muscle</tissue>
    </source>
</reference>
<keyword evidence="3" id="KW-0333">Golgi apparatus</keyword>
<evidence type="ECO:0000313" key="5">
    <source>
        <dbReference type="Proteomes" id="UP001186944"/>
    </source>
</evidence>
<dbReference type="Proteomes" id="UP001186944">
    <property type="component" value="Unassembled WGS sequence"/>
</dbReference>
<keyword evidence="5" id="KW-1185">Reference proteome</keyword>
<accession>A0AA89BVQ7</accession>
<keyword evidence="3" id="KW-0812">Transmembrane</keyword>
<sequence>MGNMLFNYASTYCIAKKVYMKLIIPKKYKLLKYFNLTPRPVSEIPYLGICSTTKNQNLRRVRVKVAAKYANISMPFDNDVILYGYLQSWKYFNECKDDIRHQLSFKDKNIYVTADLRLKQAMGQLNNQSMGTSTNHTIVGIHVRRGDFVKYSPTGSKSYFQKARDFYRKLYKNVIFVIITDSSNESRSWCLENIVKGSQDTLLLDSSDVIIDLATMWACDHSIISVGTFSWWTAVDEP</sequence>
<keyword evidence="2 3" id="KW-0808">Transferase</keyword>
<proteinExistence type="inferred from homology"/>
<keyword evidence="3" id="KW-0325">Glycoprotein</keyword>
<gene>
    <name evidence="4" type="ORF">FSP39_023799</name>
</gene>
<dbReference type="GO" id="GO:0005975">
    <property type="term" value="P:carbohydrate metabolic process"/>
    <property type="evidence" value="ECO:0007669"/>
    <property type="project" value="InterPro"/>
</dbReference>
<dbReference type="EMBL" id="VSWD01000008">
    <property type="protein sequence ID" value="KAK3096151.1"/>
    <property type="molecule type" value="Genomic_DNA"/>
</dbReference>
<evidence type="ECO:0000256" key="2">
    <source>
        <dbReference type="ARBA" id="ARBA00022679"/>
    </source>
</evidence>
<comment type="subcellular location">
    <subcellularLocation>
        <location evidence="3">Golgi apparatus</location>
        <location evidence="3">Golgi stack membrane</location>
        <topology evidence="3">Single-pass type II membrane protein</topology>
    </subcellularLocation>
</comment>
<keyword evidence="3" id="KW-0735">Signal-anchor</keyword>
<comment type="pathway">
    <text evidence="3">Protein modification; protein glycosylation.</text>
</comment>
<comment type="similarity">
    <text evidence="3">Belongs to the glycosyltransferase 11 family.</text>
</comment>
<comment type="caution">
    <text evidence="4">The sequence shown here is derived from an EMBL/GenBank/DDBJ whole genome shotgun (WGS) entry which is preliminary data.</text>
</comment>
<dbReference type="PANTHER" id="PTHR11927:SF9">
    <property type="entry name" value="L-FUCOSYLTRANSFERASE"/>
    <property type="match status" value="1"/>
</dbReference>
<organism evidence="4 5">
    <name type="scientific">Pinctada imbricata</name>
    <name type="common">Atlantic pearl-oyster</name>
    <name type="synonym">Pinctada martensii</name>
    <dbReference type="NCBI Taxonomy" id="66713"/>
    <lineage>
        <taxon>Eukaryota</taxon>
        <taxon>Metazoa</taxon>
        <taxon>Spiralia</taxon>
        <taxon>Lophotrochozoa</taxon>
        <taxon>Mollusca</taxon>
        <taxon>Bivalvia</taxon>
        <taxon>Autobranchia</taxon>
        <taxon>Pteriomorphia</taxon>
        <taxon>Pterioida</taxon>
        <taxon>Pterioidea</taxon>
        <taxon>Pteriidae</taxon>
        <taxon>Pinctada</taxon>
    </lineage>
</organism>
<dbReference type="CDD" id="cd11301">
    <property type="entry name" value="Fut1_Fut2_like"/>
    <property type="match status" value="1"/>
</dbReference>
<dbReference type="Pfam" id="PF01531">
    <property type="entry name" value="Glyco_transf_11"/>
    <property type="match status" value="1"/>
</dbReference>
<dbReference type="GO" id="GO:0032580">
    <property type="term" value="C:Golgi cisterna membrane"/>
    <property type="evidence" value="ECO:0007669"/>
    <property type="project" value="UniProtKB-SubCell"/>
</dbReference>
<dbReference type="PANTHER" id="PTHR11927">
    <property type="entry name" value="GALACTOSIDE 2-L-FUCOSYLTRANSFERASE"/>
    <property type="match status" value="1"/>
</dbReference>
<evidence type="ECO:0000256" key="3">
    <source>
        <dbReference type="RuleBase" id="RU363129"/>
    </source>
</evidence>
<protein>
    <recommendedName>
        <fullName evidence="3">L-Fucosyltransferase</fullName>
        <ecNumber evidence="3">2.4.1.-</ecNumber>
    </recommendedName>
</protein>
<keyword evidence="1 3" id="KW-0328">Glycosyltransferase</keyword>
<dbReference type="AlphaFoldDB" id="A0AA89BVQ7"/>
<dbReference type="InterPro" id="IPR002516">
    <property type="entry name" value="Glyco_trans_11"/>
</dbReference>
<name>A0AA89BVQ7_PINIB</name>